<comment type="caution">
    <text evidence="3">The sequence shown here is derived from an EMBL/GenBank/DDBJ whole genome shotgun (WGS) entry which is preliminary data.</text>
</comment>
<reference evidence="3" key="2">
    <citation type="submission" date="2020-09" db="EMBL/GenBank/DDBJ databases">
        <authorList>
            <person name="Sun Q."/>
            <person name="Ohkuma M."/>
        </authorList>
    </citation>
    <scope>NUCLEOTIDE SEQUENCE</scope>
    <source>
        <strain evidence="3">JCM 4125</strain>
    </source>
</reference>
<dbReference type="Pfam" id="PF13529">
    <property type="entry name" value="Peptidase_C39_2"/>
    <property type="match status" value="1"/>
</dbReference>
<feature type="domain" description="Peptidase C39-like" evidence="2">
    <location>
        <begin position="62"/>
        <end position="184"/>
    </location>
</feature>
<sequence length="249" mass="26963">MPPPCCTDTSASAAVHDPVGTVTQYATRDLIGPIAYKGYDPLNDPGWATTGAPTPALYARWCRHLCGIACLRMVLLHRDGHAPDLFTLLTGARNAGAYVREPDGTIKGLIYAPFVEYTAHTHRLPAAVHGDLDLEGLVALLDAGHMVMASVFKEIRRPEHEPERRGGHLVLAIGRRGGQIIFRNPSGHTDAARKPATSLDRFGAFFGARGISLDPRHTVRRTPDPTAGRRPVASRPTTEQGEPRCMPCP</sequence>
<dbReference type="AlphaFoldDB" id="A0A918LTY1"/>
<organism evidence="3 4">
    <name type="scientific">Streptomyces phaeofaciens</name>
    <dbReference type="NCBI Taxonomy" id="68254"/>
    <lineage>
        <taxon>Bacteria</taxon>
        <taxon>Bacillati</taxon>
        <taxon>Actinomycetota</taxon>
        <taxon>Actinomycetes</taxon>
        <taxon>Kitasatosporales</taxon>
        <taxon>Streptomycetaceae</taxon>
        <taxon>Streptomyces</taxon>
    </lineage>
</organism>
<accession>A0A918LTY1</accession>
<feature type="region of interest" description="Disordered" evidence="1">
    <location>
        <begin position="215"/>
        <end position="249"/>
    </location>
</feature>
<reference evidence="3" key="1">
    <citation type="journal article" date="2014" name="Int. J. Syst. Evol. Microbiol.">
        <title>Complete genome sequence of Corynebacterium casei LMG S-19264T (=DSM 44701T), isolated from a smear-ripened cheese.</title>
        <authorList>
            <consortium name="US DOE Joint Genome Institute (JGI-PGF)"/>
            <person name="Walter F."/>
            <person name="Albersmeier A."/>
            <person name="Kalinowski J."/>
            <person name="Ruckert C."/>
        </authorList>
    </citation>
    <scope>NUCLEOTIDE SEQUENCE</scope>
    <source>
        <strain evidence="3">JCM 4125</strain>
    </source>
</reference>
<name>A0A918LTY1_9ACTN</name>
<evidence type="ECO:0000313" key="3">
    <source>
        <dbReference type="EMBL" id="GGT51760.1"/>
    </source>
</evidence>
<keyword evidence="4" id="KW-1185">Reference proteome</keyword>
<dbReference type="InterPro" id="IPR039564">
    <property type="entry name" value="Peptidase_C39-like"/>
</dbReference>
<gene>
    <name evidence="3" type="ORF">GCM10010226_31160</name>
</gene>
<dbReference type="EMBL" id="BMSA01000007">
    <property type="protein sequence ID" value="GGT51760.1"/>
    <property type="molecule type" value="Genomic_DNA"/>
</dbReference>
<evidence type="ECO:0000313" key="4">
    <source>
        <dbReference type="Proteomes" id="UP000646776"/>
    </source>
</evidence>
<dbReference type="Proteomes" id="UP000646776">
    <property type="component" value="Unassembled WGS sequence"/>
</dbReference>
<proteinExistence type="predicted"/>
<evidence type="ECO:0000256" key="1">
    <source>
        <dbReference type="SAM" id="MobiDB-lite"/>
    </source>
</evidence>
<evidence type="ECO:0000259" key="2">
    <source>
        <dbReference type="Pfam" id="PF13529"/>
    </source>
</evidence>
<protein>
    <recommendedName>
        <fullName evidence="2">Peptidase C39-like domain-containing protein</fullName>
    </recommendedName>
</protein>